<dbReference type="InterPro" id="IPR055123">
    <property type="entry name" value="SpnB-like_Rossmann"/>
</dbReference>
<dbReference type="InterPro" id="IPR013154">
    <property type="entry name" value="ADH-like_N"/>
</dbReference>
<dbReference type="InterPro" id="IPR036291">
    <property type="entry name" value="NAD(P)-bd_dom_sf"/>
</dbReference>
<dbReference type="PROSITE" id="PS50075">
    <property type="entry name" value="CARRIER"/>
    <property type="match status" value="4"/>
</dbReference>
<dbReference type="SUPFAM" id="SSF53901">
    <property type="entry name" value="Thiolase-like"/>
    <property type="match status" value="4"/>
</dbReference>
<dbReference type="Pfam" id="PF22953">
    <property type="entry name" value="SpnB_Rossmann"/>
    <property type="match status" value="3"/>
</dbReference>
<dbReference type="InterPro" id="IPR009081">
    <property type="entry name" value="PP-bd_ACP"/>
</dbReference>
<feature type="region of interest" description="C-terminal hotdog fold" evidence="9">
    <location>
        <begin position="1103"/>
        <end position="1241"/>
    </location>
</feature>
<feature type="domain" description="Ketosynthase family 3 (KS3)" evidence="11">
    <location>
        <begin position="2136"/>
        <end position="2561"/>
    </location>
</feature>
<dbReference type="Gene3D" id="3.40.50.720">
    <property type="entry name" value="NAD(P)-binding Rossmann-like Domain"/>
    <property type="match status" value="4"/>
</dbReference>
<dbReference type="SMART" id="SM01294">
    <property type="entry name" value="PKS_PP_betabranch"/>
    <property type="match status" value="4"/>
</dbReference>
<feature type="active site" description="Proton donor; for dehydratase activity" evidence="9">
    <location>
        <position position="6527"/>
    </location>
</feature>
<dbReference type="InterPro" id="IPR016039">
    <property type="entry name" value="Thiolase-like"/>
</dbReference>
<feature type="region of interest" description="N-terminal hotdog fold" evidence="9">
    <location>
        <begin position="4672"/>
        <end position="4794"/>
    </location>
</feature>
<feature type="region of interest" description="N-terminal hotdog fold" evidence="9">
    <location>
        <begin position="3010"/>
        <end position="3141"/>
    </location>
</feature>
<feature type="active site" description="Proton acceptor; for dehydratase activity" evidence="9">
    <location>
        <position position="4704"/>
    </location>
</feature>
<feature type="region of interest" description="C-terminal hotdog fold" evidence="9">
    <location>
        <begin position="4808"/>
        <end position="4943"/>
    </location>
</feature>
<dbReference type="CDD" id="cd08956">
    <property type="entry name" value="KR_3_FAS_SDR_x"/>
    <property type="match status" value="4"/>
</dbReference>
<dbReference type="GO" id="GO:0016491">
    <property type="term" value="F:oxidoreductase activity"/>
    <property type="evidence" value="ECO:0007669"/>
    <property type="project" value="InterPro"/>
</dbReference>
<evidence type="ECO:0000256" key="6">
    <source>
        <dbReference type="ARBA" id="ARBA00023194"/>
    </source>
</evidence>
<dbReference type="InterPro" id="IPR050091">
    <property type="entry name" value="PKS_NRPS_Biosynth_Enz"/>
</dbReference>
<dbReference type="Pfam" id="PF08990">
    <property type="entry name" value="Docking"/>
    <property type="match status" value="1"/>
</dbReference>
<dbReference type="SUPFAM" id="SSF51735">
    <property type="entry name" value="NAD(P)-binding Rossmann-fold domains"/>
    <property type="match status" value="9"/>
</dbReference>
<dbReference type="SUPFAM" id="SSF50129">
    <property type="entry name" value="GroES-like"/>
    <property type="match status" value="1"/>
</dbReference>
<dbReference type="InterPro" id="IPR032821">
    <property type="entry name" value="PKS_assoc"/>
</dbReference>
<dbReference type="Gene3D" id="3.40.47.10">
    <property type="match status" value="4"/>
</dbReference>
<evidence type="ECO:0000256" key="2">
    <source>
        <dbReference type="ARBA" id="ARBA00004792"/>
    </source>
</evidence>
<feature type="domain" description="PKS/mFAS DH" evidence="12">
    <location>
        <begin position="4672"/>
        <end position="4943"/>
    </location>
</feature>
<dbReference type="SUPFAM" id="SSF47336">
    <property type="entry name" value="ACP-like"/>
    <property type="match status" value="4"/>
</dbReference>
<dbReference type="Pfam" id="PF02801">
    <property type="entry name" value="Ketoacyl-synt_C"/>
    <property type="match status" value="4"/>
</dbReference>
<evidence type="ECO:0000256" key="5">
    <source>
        <dbReference type="ARBA" id="ARBA00022679"/>
    </source>
</evidence>
<dbReference type="InterPro" id="IPR049551">
    <property type="entry name" value="PKS_DH_C"/>
</dbReference>
<evidence type="ECO:0000313" key="13">
    <source>
        <dbReference type="EMBL" id="AWS27325.1"/>
    </source>
</evidence>
<reference evidence="13" key="1">
    <citation type="submission" date="2018-04" db="EMBL/GenBank/DDBJ databases">
        <title>Secondary Metabolite Response of Diverse Hypogean Actinomycetes to Chemical and Biological Stimuli.</title>
        <authorList>
            <person name="Covington B.C."/>
            <person name="Spraggins J.M."/>
            <person name="Ynigex-Gutierrez A.E."/>
            <person name="Bachmann B.O."/>
        </authorList>
    </citation>
    <scope>NUCLEOTIDE SEQUENCE</scope>
    <source>
        <strain evidence="13">Kd35</strain>
    </source>
</reference>
<dbReference type="Pfam" id="PF13602">
    <property type="entry name" value="ADH_zinc_N_2"/>
    <property type="match status" value="1"/>
</dbReference>
<dbReference type="Gene3D" id="3.40.366.10">
    <property type="entry name" value="Malonyl-Coenzyme A Acyl Carrier Protein, domain 2"/>
    <property type="match status" value="4"/>
</dbReference>
<comment type="cofactor">
    <cofactor evidence="1">
        <name>pantetheine 4'-phosphate</name>
        <dbReference type="ChEBI" id="CHEBI:47942"/>
    </cofactor>
</comment>
<dbReference type="Gene3D" id="1.10.1200.10">
    <property type="entry name" value="ACP-like"/>
    <property type="match status" value="4"/>
</dbReference>
<dbReference type="CDD" id="cd05195">
    <property type="entry name" value="enoyl_red"/>
    <property type="match status" value="1"/>
</dbReference>
<dbReference type="Pfam" id="PF00698">
    <property type="entry name" value="Acyl_transf_1"/>
    <property type="match status" value="4"/>
</dbReference>
<dbReference type="Gene3D" id="3.30.70.3290">
    <property type="match status" value="4"/>
</dbReference>
<dbReference type="InterPro" id="IPR014031">
    <property type="entry name" value="Ketoacyl_synth_C"/>
</dbReference>
<dbReference type="InterPro" id="IPR049900">
    <property type="entry name" value="PKS_mFAS_DH"/>
</dbReference>
<evidence type="ECO:0000259" key="10">
    <source>
        <dbReference type="PROSITE" id="PS50075"/>
    </source>
</evidence>
<evidence type="ECO:0000256" key="1">
    <source>
        <dbReference type="ARBA" id="ARBA00001957"/>
    </source>
</evidence>
<dbReference type="InterPro" id="IPR011032">
    <property type="entry name" value="GroES-like_sf"/>
</dbReference>
<dbReference type="FunFam" id="3.90.180.10:FF:000032">
    <property type="entry name" value="Probable polyketide synthase pks1"/>
    <property type="match status" value="1"/>
</dbReference>
<dbReference type="GO" id="GO:0031177">
    <property type="term" value="F:phosphopantetheine binding"/>
    <property type="evidence" value="ECO:0007669"/>
    <property type="project" value="InterPro"/>
</dbReference>
<dbReference type="PANTHER" id="PTHR43775:SF51">
    <property type="entry name" value="INACTIVE PHENOLPHTHIOCEROL SYNTHESIS POLYKETIDE SYNTHASE TYPE I PKS1-RELATED"/>
    <property type="match status" value="1"/>
</dbReference>
<dbReference type="SUPFAM" id="SSF55048">
    <property type="entry name" value="Probable ACP-binding domain of malonyl-CoA ACP transacylase"/>
    <property type="match status" value="4"/>
</dbReference>
<dbReference type="EMBL" id="MH203088">
    <property type="protein sequence ID" value="AWS27325.1"/>
    <property type="molecule type" value="Genomic_DNA"/>
</dbReference>
<dbReference type="Pfam" id="PF08659">
    <property type="entry name" value="KR"/>
    <property type="match status" value="4"/>
</dbReference>
<feature type="active site" description="Proton donor; for dehydratase activity" evidence="9">
    <location>
        <position position="3211"/>
    </location>
</feature>
<dbReference type="InterPro" id="IPR049552">
    <property type="entry name" value="PKS_DH_N"/>
</dbReference>
<keyword evidence="6" id="KW-0045">Antibiotic biosynthesis</keyword>
<dbReference type="Pfam" id="PF00109">
    <property type="entry name" value="ketoacyl-synt"/>
    <property type="match status" value="4"/>
</dbReference>
<dbReference type="InterPro" id="IPR036736">
    <property type="entry name" value="ACP-like_sf"/>
</dbReference>
<dbReference type="SMART" id="SM00829">
    <property type="entry name" value="PKS_ER"/>
    <property type="match status" value="1"/>
</dbReference>
<keyword evidence="5" id="KW-0808">Transferase</keyword>
<feature type="region of interest" description="N-terminal hotdog fold" evidence="9">
    <location>
        <begin position="965"/>
        <end position="1090"/>
    </location>
</feature>
<dbReference type="SUPFAM" id="SSF52151">
    <property type="entry name" value="FabD/lysophospholipase-like"/>
    <property type="match status" value="4"/>
</dbReference>
<dbReference type="FunFam" id="1.10.1200.10:FF:000007">
    <property type="entry name" value="Probable polyketide synthase pks17"/>
    <property type="match status" value="4"/>
</dbReference>
<dbReference type="CDD" id="cd00833">
    <property type="entry name" value="PKS"/>
    <property type="match status" value="4"/>
</dbReference>
<dbReference type="InterPro" id="IPR015083">
    <property type="entry name" value="NorB/c/GfsB-D-like_docking"/>
</dbReference>
<dbReference type="GO" id="GO:0004315">
    <property type="term" value="F:3-oxoacyl-[acyl-carrier-protein] synthase activity"/>
    <property type="evidence" value="ECO:0007669"/>
    <property type="project" value="InterPro"/>
</dbReference>
<dbReference type="InterPro" id="IPR018201">
    <property type="entry name" value="Ketoacyl_synth_AS"/>
</dbReference>
<evidence type="ECO:0000256" key="4">
    <source>
        <dbReference type="ARBA" id="ARBA00022553"/>
    </source>
</evidence>
<dbReference type="FunFam" id="3.40.50.720:FF:000209">
    <property type="entry name" value="Polyketide synthase Pks12"/>
    <property type="match status" value="1"/>
</dbReference>
<dbReference type="PROSITE" id="PS52004">
    <property type="entry name" value="KS3_2"/>
    <property type="match status" value="4"/>
</dbReference>
<dbReference type="InterPro" id="IPR013968">
    <property type="entry name" value="PKS_KR"/>
</dbReference>
<dbReference type="InterPro" id="IPR014043">
    <property type="entry name" value="Acyl_transferase_dom"/>
</dbReference>
<organism evidence="13">
    <name type="scientific">Streptosporangium sp. KD35</name>
    <dbReference type="NCBI Taxonomy" id="2162663"/>
    <lineage>
        <taxon>Bacteria</taxon>
        <taxon>Bacillati</taxon>
        <taxon>Actinomycetota</taxon>
        <taxon>Actinomycetes</taxon>
        <taxon>Streptosporangiales</taxon>
        <taxon>Streptosporangiaceae</taxon>
        <taxon>Streptosporangium</taxon>
    </lineage>
</organism>
<dbReference type="InterPro" id="IPR002364">
    <property type="entry name" value="Quin_OxRdtase/zeta-crystal_CS"/>
</dbReference>
<accession>A0A2U9KD00</accession>
<feature type="domain" description="Ketosynthase family 3 (KS3)" evidence="11">
    <location>
        <begin position="3800"/>
        <end position="4222"/>
    </location>
</feature>
<feature type="active site" description="Proton acceptor; for dehydratase activity" evidence="9">
    <location>
        <position position="6366"/>
    </location>
</feature>
<feature type="domain" description="PKS/mFAS DH" evidence="12">
    <location>
        <begin position="965"/>
        <end position="1241"/>
    </location>
</feature>
<dbReference type="InterPro" id="IPR057326">
    <property type="entry name" value="KR_dom"/>
</dbReference>
<dbReference type="SMART" id="SM00825">
    <property type="entry name" value="PKS_KS"/>
    <property type="match status" value="4"/>
</dbReference>
<feature type="active site" description="Proton donor; for dehydratase activity" evidence="9">
    <location>
        <position position="4865"/>
    </location>
</feature>
<feature type="domain" description="Carrier" evidence="10">
    <location>
        <begin position="2039"/>
        <end position="2114"/>
    </location>
</feature>
<dbReference type="SMART" id="SM00826">
    <property type="entry name" value="PKS_DH"/>
    <property type="match status" value="4"/>
</dbReference>
<name>A0A2U9KD00_9ACTN</name>
<feature type="domain" description="PKS/mFAS DH" evidence="12">
    <location>
        <begin position="6335"/>
        <end position="6606"/>
    </location>
</feature>
<dbReference type="PROSITE" id="PS52019">
    <property type="entry name" value="PKS_MFAS_DH"/>
    <property type="match status" value="4"/>
</dbReference>
<keyword evidence="7" id="KW-0511">Multifunctional enzyme</keyword>
<keyword evidence="4" id="KW-0597">Phosphoprotein</keyword>
<protein>
    <submittedName>
        <fullName evidence="13">FunP7</fullName>
    </submittedName>
</protein>
<dbReference type="InterPro" id="IPR006162">
    <property type="entry name" value="Ppantetheine_attach_site"/>
</dbReference>
<feature type="domain" description="Ketosynthase family 3 (KS3)" evidence="11">
    <location>
        <begin position="5453"/>
        <end position="5875"/>
    </location>
</feature>
<dbReference type="Pfam" id="PF16197">
    <property type="entry name" value="KAsynt_C_assoc"/>
    <property type="match status" value="4"/>
</dbReference>
<dbReference type="PANTHER" id="PTHR43775">
    <property type="entry name" value="FATTY ACID SYNTHASE"/>
    <property type="match status" value="1"/>
</dbReference>
<dbReference type="SMART" id="SM00827">
    <property type="entry name" value="PKS_AT"/>
    <property type="match status" value="4"/>
</dbReference>
<comment type="pathway">
    <text evidence="2">Antibiotic biosynthesis.</text>
</comment>
<keyword evidence="8" id="KW-0012">Acyltransferase</keyword>
<feature type="active site" description="Proton donor; for dehydratase activity" evidence="9">
    <location>
        <position position="1164"/>
    </location>
</feature>
<dbReference type="PROSITE" id="PS01162">
    <property type="entry name" value="QOR_ZETA_CRYSTAL"/>
    <property type="match status" value="1"/>
</dbReference>
<proteinExistence type="predicted"/>
<feature type="region of interest" description="N-terminal hotdog fold" evidence="9">
    <location>
        <begin position="6335"/>
        <end position="6456"/>
    </location>
</feature>
<dbReference type="InterPro" id="IPR014030">
    <property type="entry name" value="Ketoacyl_synth_N"/>
</dbReference>
<evidence type="ECO:0000256" key="3">
    <source>
        <dbReference type="ARBA" id="ARBA00022450"/>
    </source>
</evidence>
<dbReference type="Gene3D" id="3.90.180.10">
    <property type="entry name" value="Medium-chain alcohol dehydrogenases, catalytic domain"/>
    <property type="match status" value="1"/>
</dbReference>
<dbReference type="PROSITE" id="PS00012">
    <property type="entry name" value="PHOSPHOPANTETHEINE"/>
    <property type="match status" value="4"/>
</dbReference>
<dbReference type="GO" id="GO:0008270">
    <property type="term" value="F:zinc ion binding"/>
    <property type="evidence" value="ECO:0007669"/>
    <property type="project" value="InterPro"/>
</dbReference>
<evidence type="ECO:0000259" key="11">
    <source>
        <dbReference type="PROSITE" id="PS52004"/>
    </source>
</evidence>
<dbReference type="InterPro" id="IPR020841">
    <property type="entry name" value="PKS_Beta-ketoAc_synthase_dom"/>
</dbReference>
<dbReference type="Gene3D" id="3.10.129.110">
    <property type="entry name" value="Polyketide synthase dehydratase"/>
    <property type="match status" value="4"/>
</dbReference>
<dbReference type="InterPro" id="IPR016035">
    <property type="entry name" value="Acyl_Trfase/lysoPLipase"/>
</dbReference>
<feature type="region of interest" description="C-terminal hotdog fold" evidence="9">
    <location>
        <begin position="3154"/>
        <end position="3289"/>
    </location>
</feature>
<feature type="active site" description="Proton acceptor; for dehydratase activity" evidence="9">
    <location>
        <position position="3042"/>
    </location>
</feature>
<dbReference type="InterPro" id="IPR020843">
    <property type="entry name" value="ER"/>
</dbReference>
<sequence length="7181" mass="746302">MGRPGRAAYLRQRWQEWTQCSGGPSLLSRASREPILVRPELVDQEKLLDYLKRVTADLHQTRERLRKAESADREPIAIVAMSCRYPGDVRTPDDLWRLVNTGTDAIGRPPTDRGWDLDDAYDPDPEHVDGYASEGGFLAGAGAFDAAFFDVSPREALSMDPQQRQVLEASWEVLERAGVDPATLRGSRTGVFIGSNTQDYVRVIGGTAQAADGFMITGTTAAVISGRVSYTLGLEGPAVTIDTACSSSLVAIHLAAQALRADECTMAMAGGVTVMATPGAFTEFSRQRGLAVDGRCKAFSADADGIGLSEGVGLVLLERLSRAQRLGHPILGVIKGSAVNQDGASNGIAAPNGPSQQRVIRQALANAGLSVDDVELIEAHGTGTRLGDPIEAQAVLATYGQDRTGGPARLGSIKSNIGHTQAAAGVAGVMKAVLAMRHETMPKSLHLDEPSPHVDWTAGAVEPLSEARPWPRRDTPRRAGISSFGVSGTNVHMIIEEPPAPAEDETEPGEPCPAPIPVVLSARDAAALRAQAQQLYTFVEDRPQLQIADLSWALATGRAALEHRAVVLADDLKALQRGLAALAVGEPGLGLVTGEPADGKLAFLFTGQGTQRLAMGRQLAERFPRYAEAFDTVAAALDRHLVREPGDPSLRDLLDSDLLHQTGYAQPALFAVEVALLETVRGLGLEPEIVAGHSIGEIAAAHAAGVLSLDDAAALVVARGRLMQALPPGGAMLAVQATEDAVREAGLDDLDIAAVNGPAAVVLSGHEAAIDRFAEKARDAGWKATRLRVSHAFHSRLMEPMLAEFGAVVHGLGFAEPTLAAVSSVTGRPVAVGQWSDPQYWVDQVRRPVRFADAVHALDALGAGRYLELGPDTVLAAMASETLPDAPVCVAALRRDHDEVTTFLTTLARLHAAGSTVAWSTVYPARPAERLDLPTYPFQHQMYWPSPADLVTVDAAGLGLTATGHPLLGAVLTLADGDGSVFTGRLSVATHPWLADHAVLGTAVLPGTAMVELALRAGEQVGAPVLEELTIQAPLSVPASGGIALQVVTGAADETGRRPVGVHSRSEDALADEPWTLHAAGYLARTGPQTPPVDLSVWPPTGATPLPVDGFYERLSGAGFGYGPTFQGLTAAWRLGEDIYAEVTLPESETGQAARFQLHPALLDAAMHGVALAETGADRSARMAFAFTDVTVHAVGATVLRVRLTPSGNDRVALSAADGAGAVVVTIGSLVMRPVTTAQMEAGPRQAPRSLFGVDWVERPLDAAPAPTGWAALGAVRDTGLPLADLDSLTGSPAVLLLDCPPETTGLDDGPIGLAARVHAATQRVLAALQRWIGDERLAETTLVVTTTGAVSGGPGEEPTDLAHAAVWGLVRSAQSEYPARIVLADVDGGAASWAALPALVAAGDVPQALIRAGVVAAPLLARIAPDPAMTPPDSPTWRLESTAGGTLDQLRLAAYPAPEGPLEPGMVRVAVRAAGLNFRDVLISLGVYPSDNPLDLGSEGAGVVLEVGSEVSHLAPGDRVMGAFAGGFGPIAVTDGRLLVPVPSGWTFAEAAAVPMAFLTAYYALVDLADVRPGETVLVHAGAGGVGTAAIQIARHLGARVLATASPAKWDALRALGLPEEAIASSRSTEFAAKFARTTDGRGADVVLNSLANELIDASLTLLPRGGRFLEMGKTDLRDPARLAADHPDVRYRPFDLFEAGPDRIRAMLTEILELFEAGELSLPPVRAWDIRHARDAFRFISQAKHVGKNVLLMPRTARETGTTVVTGATGTLGGLLVRHLVHSRGVRDLLLLSRSGTDAPGAGELWSELTEAGARVRLVRCDVADRDDLDRVLDGVDVRAVVHVAGVLDDTVLTGLTPDRLDAVLRAKVDAVVNLHEATAGADLDAFVLYSSVAGLFGTPGQGNYAAANAFLDAFAAARRSRGLPGTSLAWGAWDTAVGMAGNLSEVDRRRLSRGGIAPLALPEALGLFDAALDAERPLLVPLRIDHTVLRARQGDVGLPPLLRGLVREPVRRAATGATSASLLQRLADLATADQDRLLLDLVRTQVAAVLGHASGDAIPAARAFSELGFDSLTAVELRNRLNAATSLRLPATLTFDYPNPQVLAVFLRGELVGALAEQAAPAASQRLSATDLDDPIVIVGMGCRYPGGVSTPEEFWRLLADGRDGVSSFPDDRGWDLDALSHADPDHPGTSHAQEGGFLTGASRFDAGFFGISPREAVAMDPQQRLMLETSWEALERAGIDATTLRGSRTGVFAGVLYSDYATVLRQGSTGAEGYAGAASAVSLVSGRVSYTFGFEGPAITVDTACSSSLVALHLAAQALRSGECDLALAGGVTVMATPGAFVEFSRQGGLASDGRCKAFSAAGDGTGWGEGAGVVLLERLSDARRAGHPVLAVVRGSAVNQDGASNGITAPNGPSQQRVIRQALAVAGLTPTAVDAVEAHGTGTTLGDPIEAQALLATYGQDRTGAPLWLGSVKSNLGHTQAAAGVAGIIKMVLAMHYGVLPSTLHVDRPSPQVDWAAGAVELLTEARPWPRAAHPRRAGVSSFGISGTNAHVILEEPPAPAEEPETGSPLPVVPLLLSGHDAAGLAGQAGRLLDFLDERPTARLLDIGRSLAGRAALPHRAVVLAHTADQTVMDLLDLADGARSGGVAVDGRLAMVFTGQGAQRAGMGRELYDAFPVFATAFNEVCAALDLPLLDVLDDQERLDETGWAQPAIFAVEVALLTLLRGWGVTPEVVAGHSIGEITAAYAAGVLSLTDAATLVAARGRLMQALPAGGAMLAVGASETDLRAAFPDVDLAAVNGPRAVVVSGTEADVDRVAEVAAERGWKTSRLRTSHAFHSRLMEPMLAEFADVVRGLRFSEPRLRAVSTVTGAKVDQDEWTDPEYWVEQVRRPVRFADALAALDADRILEIGPDAVLTALVHDAHPDRTAVAALRRGRDEAATLLAAIGQLFTVGVAVDWAAVFAGTGATRLELPTYAFQHVTYWPRPRPGLHASDPAGLGLVGTGHALLGAAVELPDSTATVLTGWLSVATHPWLADHVVLDRVVVPGTALVEMALAAGERAGAPALEELLLQTPLTLPPGGGVQVRVTVTAGTDDTDDTADATDDLRPVTLHARADETEPWTVHATGSLTAQPAETADAGLVSWPPAGAEPVSLTDFYPTLAAIGMAYGPAFQALRKVWRRGEEVFAEVSIEEAVTGYALHPALFDAALHAVGAGGLLPEHGVRLPFAFAGVRISGEAGTTLRARLTVGTSPGSVRVALADESGLPVAEVEQLTLRPVSGVQLSAAERLLYGVEWVPEDAESSEEPRVTIPLGAALPAPTPVLTVDATAPGAAGERAAALLTLLQTWLADPAWADSRLVVRTFGAVGDEITDPDGAALWGLVRSAQAEHPDRIHLLDAPGETVLPLPEALVRDGVARVPRLARIQASGTVDLGDGLVVVTGATGTLGRLLVRHLVRAHGARDLLLLSRSGGAADPDLDLDLDGATVRSVACDLADAGAVAGALRDEPVTAVIHAAGVLDDALLTDLTPERLRAVFRAKVDAAVNLRAATADHRLSAFVLYSSAAGLFGNAGQANYAAANAFLDAYAAQLRAEGVPATSLAWGLWDAGMGGGLSDAERSRARQAGIVPLSVEQGLAAFDAALTADRAVVAPLGLDLAALRTRAWAPPLLRGLLPAPGRRAAAGSAGGGFAARLAGLPDAERERIVLDLVRTHVATVLGHADGSAVDPERAFSELGFDSLTAVELRNRMATVTGLRLPSTLVFDYPNIAALAAYLVGELSGAAAAAIPVVTAAVASDEPIAIVGMACRYPGGVSSPDELWELVAAGRDGVGFFPEDRGWDVENLYHPDPDNPGTSYTREGGFLYNAGDFDPAVFGISPREALAMDPQHRLLLETSWEAFERAGIDPLGLRGSRTGVFAGVMYNDYSMVLGASDDSAEGFMGTGGSIASGRVSYTFGLEGPAVTVDTACSSSLVALHLAIQALRSGECDAALAGGVTVMGTPNTFIGFSRQRGLAADGRCKSFAEGADGTGWGEGVGMLLVERLADAERLGHPVLAVVRGSAVNQDGASNGMTAPNGPSQQRVIRQALANARISATDVDVVEAHGTGTGLGDPIEAQALLATYGQDRETPLWLGSIKSNMGHTQAAAGVAGIIKMVQAMRHGTMPATLHVDAPTSQVDWTAGAVELLTEARAWPEVDRPRRAAVSSFGISGTNAHVILEAAAPAAVTTPAVPDGRPMPVVLTAADEAGLRAQAEQVRGVDAPIADLARSLTRRTALRHRAVVVAADRIGLDAGLAAVAAGAHPQVGVAGHGRLAVVFTGQGSQRAGMGRELYTAFPVFAAAYDEVCAALDLPLHELDAALLDQTGWAQPAIFAVEVALLALVRSWGVVPEVVAGHSIGEITAAYAAGVLTLADAATLVAARGRLMQALPSGGAMLAVGAAEADVRVLLDSMADGEDLAVDVAAVNGPASVVVSGVEDDIERIAELAGERGWKISRLRTSHAFHSRLMEPMLAEFAGVVRGLSFSEPTTPAVSTVTGVAVAPGQWTDPEYWVEQVRKPVRFADAAAALKADRVLELGPDGVLTALIGAASPDAVAVAALRRDRDEPTTLLTAVAELFVSGQQVEWRALFDGTAARPVDLPTYPFQHQRFWPRPRTGASRDAIGLGLAETGHPLLGAAIEAPDAAMTLLTGWLSLRTHPWLADHVVLGRTLVPGTALAEMARAAGERADVPVVEELLLQAPLPLPERGGVQLRATLAEPDADGRRTVAIHARAEDEEPWTTHATGVLAAADDRAPTKIDLVSWPPAEADALDLSGFYSETAASGLVYGPAFQGLRGVWKRGEEVFAEVELDHTTTGYGLHPALFDAVLHAIAVGGLFTDGEMRLPFAVTGLRTFGPADTRLRAHLTRAGGADTVRLALADASGTPVAEVDGLVLRPVSAAQLGAGTADRLLYAVDWTPQEVTASTETPAVIALGDPLPAPAPVVSVNATAPGAALDRAATLLTLLQTWLADPAWAGSRLVVRTHGAVGEEVTDPDGAALWGLVRSAQSEHPERIHLLDGPEDVFYPVPEALVRDGVVRVPRLARLKASGVVEFGDGAVVVTGATGTLGGLLVRHLVQVHGVRNLVLLSRSGRSVEVDGAQVRSVACDVADAGAVAEALRGESVSAVVHAAGVLDDALLADLTPERLDTVFRAKVDAARNLAAATADQPLTAFVLYSSAAGVFGNAGQANYAAANAFLDAYATQLRGQGVPATSLAWGLWDAGMGETLTEADRDRMRRGGVLPLTAEQGLAAFDAALGTGRAAVAPLALDTAPLREAAAAGLLPPLLAGLVRVPVRKRADTALGQRLAGLPAPQRERAVLDLVRTHVAAVLGYPGPDAVEVERAFSELGFDSLIAVDLRNRLATVTGLRLPSTLVFDYPNALALAGHLAAELAGAVEQIGAAPASTTGSAVRTDDPIAIVGMACRFPGGVSSPDELWDLVAAGRDGVGFFPEDRGWDVENLYHPDPDHPGTTYSREGGFLLDAAQFDPGLFGISPREALAMDPQHRLLLESSWEAFEQAGVNPMGLRGSRTGVFVGVMYNDYSMVLGASDDNAEGFMGTGGSIASGRVSYTFGLEGPAVTVDTACSSSLVALHLAIQALRNGECDAALAGGVTVMATPNTFIGFSRQRGLAADGRCKSFAEGADGTGWGEGVGMLLVERLSDAQRLGHPVLAVVRGSAVNQDGASNGLTAPNGPSQQRVIRQALESAGLTSQDVDVVEAHGTGTSLGDPIEAQALLATYGQDRETPLWLGSIKSNLGHTQAAAGVAGIIKMVQAMRHGMLPKTLHVDAPTSQVDWSAGSVELLAEARAWPEVDRPRRAAVSSFGISGTNAHIVLEAAPAAPAVAPSEGLPVTPIVFSAADPDALHAYAARLHTAVASDLPLDQIGRALVGRAALRHRAVLLATDRPALDRALAGFGATDAPRPEVRRGEAHRAGLAIVFTGQGAQRVGMGRELHETFPAFAAAFDEACEALKLPLREVLDDESRLNQTGWAQPAIFAVEVALLALVRSWGVEPDAVAGHSIGEITAAYAAGVLSLADAATLVAARGRLMQALPVGGAMLAIGASETEVRALLTDGAEAAGIDGGVAVDVAAVNGPDAVVVSGDEAEVERIAELAVERGWKTNRLRTSHAFHSRLMEPMLAEFRAVVETLSFAEPVIPAVSTVTGRPVEPGQWTDPGYWVEQVRRPVRFADAVAALDAGRVLELGPDGVLTALVGDLRPELTVVAALRRGRAEVETLLTAAGTLFVEGQDVDWAAVLGAGSRADLPTYAFQHRRYWPSPRTGPTGDAAGLGLVGTGHPLVGAAVALPSGDSVFTGKLSVRTHPWLRDHTVSGRTVVPGTALVEMVLAAGDQAGLPVLDELLLQAPLTLGEQGAVQVRVTLAAPNAGRSAVTIHSRSEEDDDAWVLNAGGLLTGDAESLPDTATPAVWPPADADEIDVTGFYPMAASAGLDYGPAFQGLRRVWRRGETVFAEVEIEGSVTGYALHPALFDAALHAIGAGGALPAEGGVRLPFGFTGVRVAGQAGTGLRVEIAPAPGTDTVRLSLADSSGSPVATVESLALRPVTPTQFGGIADRLLFGVEWAPQEVVPAAEERVVIALGDPLPAVPASVMVVDATAPGAARDRAAALLRFLQTWLAEPVWADSRLVVRTRGAVGEKVTDPDGAALWGLVRSAQSEHPERIHLLDGPEDVFYPVPEALVRDGAVNVPRLARLKASGSAEFGDGTVVLTGATGTLGGLLARHLVQAHGVRRLLLLSRSGATADLEGRLAPAEVRSVACDVADAGAVAEALRGEPVSAVIHAAGVLDDALLADLTPERLDTVFRAKIDAARNLAAATADQPLAAFVLYSSAAGLFGNAGQANYAAANAFLDAYATQLREQGVPATSLAWGLWDAGMGETLTDAERSRMRRGGVLPLTPEQGLAAFDAALGTGTALVAPLALDPAALGQAAEFGLLPPLLAGLVRAPRSRRAAPAGPTLGRRLDGLSPEDQDRLVLEAVQAQVAAVLGHDSGAAVPAGRAFTELGFDSLTAVELRNRLMAATELRLPSTLVFDYPNAGALAAHLAERLRPAVVSPVVALMAELDQLEQGLRAATADDEERSRVTARLTSLLAGWQGAASTGGAVLAEELETATDDEMFDLLGKEFGIS</sequence>
<evidence type="ECO:0000256" key="9">
    <source>
        <dbReference type="PROSITE-ProRule" id="PRU01363"/>
    </source>
</evidence>
<dbReference type="GO" id="GO:0006633">
    <property type="term" value="P:fatty acid biosynthetic process"/>
    <property type="evidence" value="ECO:0007669"/>
    <property type="project" value="InterPro"/>
</dbReference>
<dbReference type="Pfam" id="PF21089">
    <property type="entry name" value="PKS_DH_N"/>
    <property type="match status" value="4"/>
</dbReference>
<feature type="domain" description="Carrier" evidence="10">
    <location>
        <begin position="7026"/>
        <end position="7101"/>
    </location>
</feature>
<feature type="active site" description="Proton acceptor; for dehydratase activity" evidence="9">
    <location>
        <position position="997"/>
    </location>
</feature>
<keyword evidence="3" id="KW-0596">Phosphopantetheine</keyword>
<evidence type="ECO:0000256" key="8">
    <source>
        <dbReference type="ARBA" id="ARBA00023315"/>
    </source>
</evidence>
<dbReference type="Pfam" id="PF14765">
    <property type="entry name" value="PS-DH"/>
    <property type="match status" value="4"/>
</dbReference>
<feature type="region of interest" description="C-terminal hotdog fold" evidence="9">
    <location>
        <begin position="6470"/>
        <end position="6606"/>
    </location>
</feature>
<dbReference type="GO" id="GO:0004312">
    <property type="term" value="F:fatty acid synthase activity"/>
    <property type="evidence" value="ECO:0007669"/>
    <property type="project" value="TreeGrafter"/>
</dbReference>
<dbReference type="FunFam" id="3.40.47.10:FF:000019">
    <property type="entry name" value="Polyketide synthase type I"/>
    <property type="match status" value="4"/>
</dbReference>
<dbReference type="GO" id="GO:0033068">
    <property type="term" value="P:macrolide biosynthetic process"/>
    <property type="evidence" value="ECO:0007669"/>
    <property type="project" value="UniProtKB-ARBA"/>
</dbReference>
<feature type="domain" description="Ketosynthase family 3 (KS3)" evidence="11">
    <location>
        <begin position="73"/>
        <end position="497"/>
    </location>
</feature>
<dbReference type="Pfam" id="PF00550">
    <property type="entry name" value="PP-binding"/>
    <property type="match status" value="4"/>
</dbReference>
<feature type="domain" description="Carrier" evidence="10">
    <location>
        <begin position="5356"/>
        <end position="5431"/>
    </location>
</feature>
<feature type="domain" description="PKS/mFAS DH" evidence="12">
    <location>
        <begin position="3010"/>
        <end position="3289"/>
    </location>
</feature>
<dbReference type="SMART" id="SM00822">
    <property type="entry name" value="PKS_KR"/>
    <property type="match status" value="4"/>
</dbReference>
<dbReference type="SMART" id="SM00823">
    <property type="entry name" value="PKS_PP"/>
    <property type="match status" value="4"/>
</dbReference>
<dbReference type="Gene3D" id="3.40.50.11460">
    <property type="match status" value="1"/>
</dbReference>
<dbReference type="InterPro" id="IPR042104">
    <property type="entry name" value="PKS_dehydratase_sf"/>
</dbReference>
<dbReference type="InterPro" id="IPR016036">
    <property type="entry name" value="Malonyl_transacylase_ACP-bd"/>
</dbReference>
<dbReference type="InterPro" id="IPR001227">
    <property type="entry name" value="Ac_transferase_dom_sf"/>
</dbReference>
<evidence type="ECO:0000256" key="7">
    <source>
        <dbReference type="ARBA" id="ARBA00023268"/>
    </source>
</evidence>
<dbReference type="PROSITE" id="PS00606">
    <property type="entry name" value="KS3_1"/>
    <property type="match status" value="4"/>
</dbReference>
<dbReference type="Pfam" id="PF08240">
    <property type="entry name" value="ADH_N"/>
    <property type="match status" value="1"/>
</dbReference>
<dbReference type="InterPro" id="IPR020806">
    <property type="entry name" value="PKS_PP-bd"/>
</dbReference>
<evidence type="ECO:0000259" key="12">
    <source>
        <dbReference type="PROSITE" id="PS52019"/>
    </source>
</evidence>
<feature type="domain" description="Carrier" evidence="10">
    <location>
        <begin position="3707"/>
        <end position="3782"/>
    </location>
</feature>
<dbReference type="InterPro" id="IPR020807">
    <property type="entry name" value="PKS_DH"/>
</dbReference>